<evidence type="ECO:0000259" key="4">
    <source>
        <dbReference type="PROSITE" id="PS50932"/>
    </source>
</evidence>
<dbReference type="Proteomes" id="UP001629230">
    <property type="component" value="Unassembled WGS sequence"/>
</dbReference>
<dbReference type="GO" id="GO:0003677">
    <property type="term" value="F:DNA binding"/>
    <property type="evidence" value="ECO:0007669"/>
    <property type="project" value="UniProtKB-KW"/>
</dbReference>
<evidence type="ECO:0000313" key="5">
    <source>
        <dbReference type="EMBL" id="MFM0008374.1"/>
    </source>
</evidence>
<dbReference type="PANTHER" id="PTHR30146">
    <property type="entry name" value="LACI-RELATED TRANSCRIPTIONAL REPRESSOR"/>
    <property type="match status" value="1"/>
</dbReference>
<keyword evidence="2 5" id="KW-0238">DNA-binding</keyword>
<dbReference type="SUPFAM" id="SSF53822">
    <property type="entry name" value="Periplasmic binding protein-like I"/>
    <property type="match status" value="1"/>
</dbReference>
<dbReference type="PANTHER" id="PTHR30146:SF153">
    <property type="entry name" value="LACTOSE OPERON REPRESSOR"/>
    <property type="match status" value="1"/>
</dbReference>
<evidence type="ECO:0000256" key="2">
    <source>
        <dbReference type="ARBA" id="ARBA00023125"/>
    </source>
</evidence>
<dbReference type="EMBL" id="JAQQEZ010000097">
    <property type="protein sequence ID" value="MFM0008374.1"/>
    <property type="molecule type" value="Genomic_DNA"/>
</dbReference>
<keyword evidence="6" id="KW-1185">Reference proteome</keyword>
<proteinExistence type="predicted"/>
<accession>A0ABW9B925</accession>
<name>A0ABW9B925_9BURK</name>
<feature type="domain" description="HTH lacI-type" evidence="4">
    <location>
        <begin position="1"/>
        <end position="55"/>
    </location>
</feature>
<sequence length="350" mass="37302">MTITDVAKRAGVSMKTVSRVLNNEPYVNEATRELVLGAAAELGYAPNPSAQNLARGVSHTIGLAYATAVAGSSAVIPHYSQGIQVGALEACEQRDFGVLLLPCARDNPDPAEEIVRKARGRRVSGLIVAAPVCNLPGVIPALQASQIPYVCVSPNALEDGAGSVSVNDREAARLMTEHILRLGHRRIAFIRGPHLSRDSDERLAGYEEAMKQAGVKVDPRWIVTGNHMFESGVTNGEKLLALEPRPTAVFASNDDMAAGVMHAAYRMGLSLPGDVSIAGFDDSDIARTVWPPLTTIHQPLLEMAAKAVDALVTKVRGRGNDDCVSMLKPFVFDCALVVRGSVAPLKQPEE</sequence>
<dbReference type="PRINTS" id="PR00036">
    <property type="entry name" value="HTHLACI"/>
</dbReference>
<dbReference type="Pfam" id="PF13377">
    <property type="entry name" value="Peripla_BP_3"/>
    <property type="match status" value="1"/>
</dbReference>
<evidence type="ECO:0000256" key="3">
    <source>
        <dbReference type="ARBA" id="ARBA00023163"/>
    </source>
</evidence>
<evidence type="ECO:0000313" key="6">
    <source>
        <dbReference type="Proteomes" id="UP001629230"/>
    </source>
</evidence>
<comment type="caution">
    <text evidence="5">The sequence shown here is derived from an EMBL/GenBank/DDBJ whole genome shotgun (WGS) entry which is preliminary data.</text>
</comment>
<dbReference type="PROSITE" id="PS00356">
    <property type="entry name" value="HTH_LACI_1"/>
    <property type="match status" value="1"/>
</dbReference>
<dbReference type="InterPro" id="IPR028082">
    <property type="entry name" value="Peripla_BP_I"/>
</dbReference>
<dbReference type="CDD" id="cd01392">
    <property type="entry name" value="HTH_LacI"/>
    <property type="match status" value="1"/>
</dbReference>
<dbReference type="CDD" id="cd01545">
    <property type="entry name" value="PBP1_SalR"/>
    <property type="match status" value="1"/>
</dbReference>
<evidence type="ECO:0000256" key="1">
    <source>
        <dbReference type="ARBA" id="ARBA00023015"/>
    </source>
</evidence>
<gene>
    <name evidence="5" type="ORF">PQR57_46690</name>
</gene>
<dbReference type="InterPro" id="IPR000843">
    <property type="entry name" value="HTH_LacI"/>
</dbReference>
<organism evidence="5 6">
    <name type="scientific">Paraburkholderia dipogonis</name>
    <dbReference type="NCBI Taxonomy" id="1211383"/>
    <lineage>
        <taxon>Bacteria</taxon>
        <taxon>Pseudomonadati</taxon>
        <taxon>Pseudomonadota</taxon>
        <taxon>Betaproteobacteria</taxon>
        <taxon>Burkholderiales</taxon>
        <taxon>Burkholderiaceae</taxon>
        <taxon>Paraburkholderia</taxon>
    </lineage>
</organism>
<keyword evidence="1" id="KW-0805">Transcription regulation</keyword>
<reference evidence="5 6" key="1">
    <citation type="journal article" date="2024" name="Chem. Sci.">
        <title>Discovery of megapolipeptins by genome mining of a Burkholderiales bacteria collection.</title>
        <authorList>
            <person name="Paulo B.S."/>
            <person name="Recchia M.J.J."/>
            <person name="Lee S."/>
            <person name="Fergusson C.H."/>
            <person name="Romanowski S.B."/>
            <person name="Hernandez A."/>
            <person name="Krull N."/>
            <person name="Liu D.Y."/>
            <person name="Cavanagh H."/>
            <person name="Bos A."/>
            <person name="Gray C.A."/>
            <person name="Murphy B.T."/>
            <person name="Linington R.G."/>
            <person name="Eustaquio A.S."/>
        </authorList>
    </citation>
    <scope>NUCLEOTIDE SEQUENCE [LARGE SCALE GENOMIC DNA]</scope>
    <source>
        <strain evidence="5 6">RL17-350-BIC-A</strain>
    </source>
</reference>
<dbReference type="SMART" id="SM00354">
    <property type="entry name" value="HTH_LACI"/>
    <property type="match status" value="1"/>
</dbReference>
<dbReference type="Gene3D" id="3.40.50.2300">
    <property type="match status" value="2"/>
</dbReference>
<dbReference type="Gene3D" id="1.10.260.40">
    <property type="entry name" value="lambda repressor-like DNA-binding domains"/>
    <property type="match status" value="1"/>
</dbReference>
<dbReference type="InterPro" id="IPR010982">
    <property type="entry name" value="Lambda_DNA-bd_dom_sf"/>
</dbReference>
<dbReference type="PROSITE" id="PS50932">
    <property type="entry name" value="HTH_LACI_2"/>
    <property type="match status" value="1"/>
</dbReference>
<dbReference type="RefSeq" id="WP_408183383.1">
    <property type="nucleotide sequence ID" value="NZ_JAQQEZ010000097.1"/>
</dbReference>
<keyword evidence="3" id="KW-0804">Transcription</keyword>
<dbReference type="SUPFAM" id="SSF47413">
    <property type="entry name" value="lambda repressor-like DNA-binding domains"/>
    <property type="match status" value="1"/>
</dbReference>
<dbReference type="Pfam" id="PF00356">
    <property type="entry name" value="LacI"/>
    <property type="match status" value="1"/>
</dbReference>
<protein>
    <submittedName>
        <fullName evidence="5">LacI family DNA-binding transcriptional regulator</fullName>
    </submittedName>
</protein>
<dbReference type="InterPro" id="IPR046335">
    <property type="entry name" value="LacI/GalR-like_sensor"/>
</dbReference>